<sequence length="76" mass="8163">MLSSQVAVLQYILVILQVADALALLPGPSLGLAPSGPAQALFKTTTRFVLQLELFRVCILSIYLIDDGPPRFFGCA</sequence>
<dbReference type="Proteomes" id="UP000237003">
    <property type="component" value="Unassembled WGS sequence"/>
</dbReference>
<protein>
    <submittedName>
        <fullName evidence="1">Uncharacterized protein</fullName>
    </submittedName>
</protein>
<reference evidence="1 2" key="1">
    <citation type="submission" date="2018-01" db="EMBL/GenBank/DDBJ databases">
        <title>Complete genome sequences of 14 Citrobacter spp. isolated from plant in Canada.</title>
        <authorList>
            <person name="Bhandare S.G."/>
            <person name="Colavecchio A."/>
            <person name="Jeukens J."/>
            <person name="Emond-Rheault J.-G."/>
            <person name="Freschi L."/>
            <person name="Hamel J."/>
            <person name="Kukavica-Ibrulj I."/>
            <person name="Levesque R."/>
            <person name="Goodridge L."/>
        </authorList>
    </citation>
    <scope>NUCLEOTIDE SEQUENCE [LARGE SCALE GENOMIC DNA]</scope>
    <source>
        <strain evidence="1 2">S1285</strain>
    </source>
</reference>
<organism evidence="1 2">
    <name type="scientific">Citrobacter amalonaticus</name>
    <dbReference type="NCBI Taxonomy" id="35703"/>
    <lineage>
        <taxon>Bacteria</taxon>
        <taxon>Pseudomonadati</taxon>
        <taxon>Pseudomonadota</taxon>
        <taxon>Gammaproteobacteria</taxon>
        <taxon>Enterobacterales</taxon>
        <taxon>Enterobacteriaceae</taxon>
        <taxon>Citrobacter</taxon>
    </lineage>
</organism>
<comment type="caution">
    <text evidence="1">The sequence shown here is derived from an EMBL/GenBank/DDBJ whole genome shotgun (WGS) entry which is preliminary data.</text>
</comment>
<gene>
    <name evidence="1" type="ORF">C3430_18535</name>
</gene>
<dbReference type="AlphaFoldDB" id="A0A2S4RTT3"/>
<dbReference type="EMBL" id="PQLX01000007">
    <property type="protein sequence ID" value="POU63393.1"/>
    <property type="molecule type" value="Genomic_DNA"/>
</dbReference>
<accession>A0A2S4RTT3</accession>
<proteinExistence type="predicted"/>
<evidence type="ECO:0000313" key="2">
    <source>
        <dbReference type="Proteomes" id="UP000237003"/>
    </source>
</evidence>
<evidence type="ECO:0000313" key="1">
    <source>
        <dbReference type="EMBL" id="POU63393.1"/>
    </source>
</evidence>
<name>A0A2S4RTT3_CITAM</name>